<keyword evidence="3 6" id="KW-0812">Transmembrane</keyword>
<keyword evidence="2" id="KW-1003">Cell membrane</keyword>
<feature type="transmembrane region" description="Helical" evidence="6">
    <location>
        <begin position="82"/>
        <end position="101"/>
    </location>
</feature>
<dbReference type="Gene3D" id="3.30.70.120">
    <property type="match status" value="1"/>
</dbReference>
<dbReference type="GO" id="GO:0005886">
    <property type="term" value="C:plasma membrane"/>
    <property type="evidence" value="ECO:0007669"/>
    <property type="project" value="UniProtKB-SubCell"/>
</dbReference>
<dbReference type="InterPro" id="IPR015867">
    <property type="entry name" value="N-reg_PII/ATP_PRibTrfase_C"/>
</dbReference>
<feature type="transmembrane region" description="Helical" evidence="6">
    <location>
        <begin position="7"/>
        <end position="26"/>
    </location>
</feature>
<evidence type="ECO:0000313" key="9">
    <source>
        <dbReference type="Proteomes" id="UP000886847"/>
    </source>
</evidence>
<dbReference type="InterPro" id="IPR003740">
    <property type="entry name" value="YitT"/>
</dbReference>
<dbReference type="PIRSF" id="PIRSF006483">
    <property type="entry name" value="Membrane_protein_YitT"/>
    <property type="match status" value="1"/>
</dbReference>
<evidence type="ECO:0000256" key="5">
    <source>
        <dbReference type="ARBA" id="ARBA00023136"/>
    </source>
</evidence>
<evidence type="ECO:0000256" key="4">
    <source>
        <dbReference type="ARBA" id="ARBA00022989"/>
    </source>
</evidence>
<feature type="domain" description="DUF2179" evidence="7">
    <location>
        <begin position="241"/>
        <end position="294"/>
    </location>
</feature>
<dbReference type="InterPro" id="IPR051461">
    <property type="entry name" value="UPF0750_membrane"/>
</dbReference>
<evidence type="ECO:0000256" key="2">
    <source>
        <dbReference type="ARBA" id="ARBA00022475"/>
    </source>
</evidence>
<evidence type="ECO:0000256" key="1">
    <source>
        <dbReference type="ARBA" id="ARBA00004651"/>
    </source>
</evidence>
<feature type="transmembrane region" description="Helical" evidence="6">
    <location>
        <begin position="116"/>
        <end position="135"/>
    </location>
</feature>
<evidence type="ECO:0000256" key="6">
    <source>
        <dbReference type="SAM" id="Phobius"/>
    </source>
</evidence>
<name>A0A9D2AV57_9FIRM</name>
<keyword evidence="5 6" id="KW-0472">Membrane</keyword>
<comment type="subcellular location">
    <subcellularLocation>
        <location evidence="1">Cell membrane</location>
        <topology evidence="1">Multi-pass membrane protein</topology>
    </subcellularLocation>
</comment>
<dbReference type="Pfam" id="PF02588">
    <property type="entry name" value="YitT_membrane"/>
    <property type="match status" value="1"/>
</dbReference>
<feature type="transmembrane region" description="Helical" evidence="6">
    <location>
        <begin position="191"/>
        <end position="212"/>
    </location>
</feature>
<dbReference type="PANTHER" id="PTHR33545">
    <property type="entry name" value="UPF0750 MEMBRANE PROTEIN YITT-RELATED"/>
    <property type="match status" value="1"/>
</dbReference>
<protein>
    <submittedName>
        <fullName evidence="8">YitT family protein</fullName>
    </submittedName>
</protein>
<dbReference type="EMBL" id="DXEW01000017">
    <property type="protein sequence ID" value="HIX50289.1"/>
    <property type="molecule type" value="Genomic_DNA"/>
</dbReference>
<reference evidence="8" key="1">
    <citation type="journal article" date="2021" name="PeerJ">
        <title>Extensive microbial diversity within the chicken gut microbiome revealed by metagenomics and culture.</title>
        <authorList>
            <person name="Gilroy R."/>
            <person name="Ravi A."/>
            <person name="Getino M."/>
            <person name="Pursley I."/>
            <person name="Horton D.L."/>
            <person name="Alikhan N.F."/>
            <person name="Baker D."/>
            <person name="Gharbi K."/>
            <person name="Hall N."/>
            <person name="Watson M."/>
            <person name="Adriaenssens E.M."/>
            <person name="Foster-Nyarko E."/>
            <person name="Jarju S."/>
            <person name="Secka A."/>
            <person name="Antonio M."/>
            <person name="Oren A."/>
            <person name="Chaudhuri R.R."/>
            <person name="La Ragione R."/>
            <person name="Hildebrand F."/>
            <person name="Pallen M.J."/>
        </authorList>
    </citation>
    <scope>NUCLEOTIDE SEQUENCE</scope>
    <source>
        <strain evidence="8">2189</strain>
    </source>
</reference>
<evidence type="ECO:0000313" key="8">
    <source>
        <dbReference type="EMBL" id="HIX50289.1"/>
    </source>
</evidence>
<dbReference type="PANTHER" id="PTHR33545:SF5">
    <property type="entry name" value="UPF0750 MEMBRANE PROTEIN YITT"/>
    <property type="match status" value="1"/>
</dbReference>
<dbReference type="Proteomes" id="UP000886847">
    <property type="component" value="Unassembled WGS sequence"/>
</dbReference>
<reference evidence="8" key="2">
    <citation type="submission" date="2021-04" db="EMBL/GenBank/DDBJ databases">
        <authorList>
            <person name="Gilroy R."/>
        </authorList>
    </citation>
    <scope>NUCLEOTIDE SEQUENCE</scope>
    <source>
        <strain evidence="8">2189</strain>
    </source>
</reference>
<dbReference type="CDD" id="cd16380">
    <property type="entry name" value="YitT_C"/>
    <property type="match status" value="1"/>
</dbReference>
<gene>
    <name evidence="8" type="ORF">H9851_03295</name>
</gene>
<dbReference type="InterPro" id="IPR019264">
    <property type="entry name" value="DUF2179"/>
</dbReference>
<evidence type="ECO:0000256" key="3">
    <source>
        <dbReference type="ARBA" id="ARBA00022692"/>
    </source>
</evidence>
<keyword evidence="4 6" id="KW-1133">Transmembrane helix</keyword>
<dbReference type="Pfam" id="PF10035">
    <property type="entry name" value="DUF2179"/>
    <property type="match status" value="1"/>
</dbReference>
<comment type="caution">
    <text evidence="8">The sequence shown here is derived from an EMBL/GenBank/DDBJ whole genome shotgun (WGS) entry which is preliminary data.</text>
</comment>
<accession>A0A9D2AV57</accession>
<dbReference type="AlphaFoldDB" id="A0A9D2AV57"/>
<proteinExistence type="predicted"/>
<feature type="transmembrane region" description="Helical" evidence="6">
    <location>
        <begin position="54"/>
        <end position="75"/>
    </location>
</feature>
<sequence>MKRKTKIYIFDCLMMAALAFLFALMYELFVAPNHFAPSGVNGIATMIEYVTDGAFSVGYFSLIVNIPLCVAAFFLIDRGFAVKTFIFSLLYSVFLLVLRAADLSQFQYDAQGVDTIYPVLIAGAISGFVYGLAVRRNSSTGGADVIAKYVSKKNPLLNFFWINFAINAAIAAVSFFVYAKRDGGGALVYDYKPVVLCMLYCLMSSFVGNSIIRGSKSAYKFLVITPHADEIEKEIVGRLHHSATRISAMGAYSHTPRDVLICVINRRQIEEFREILQKYDKTFAFVETVNETLGNFLKVK</sequence>
<organism evidence="8 9">
    <name type="scientific">Candidatus Borkfalkia faecavium</name>
    <dbReference type="NCBI Taxonomy" id="2838508"/>
    <lineage>
        <taxon>Bacteria</taxon>
        <taxon>Bacillati</taxon>
        <taxon>Bacillota</taxon>
        <taxon>Clostridia</taxon>
        <taxon>Christensenellales</taxon>
        <taxon>Christensenellaceae</taxon>
        <taxon>Candidatus Borkfalkia</taxon>
    </lineage>
</organism>
<feature type="transmembrane region" description="Helical" evidence="6">
    <location>
        <begin position="156"/>
        <end position="179"/>
    </location>
</feature>
<evidence type="ECO:0000259" key="7">
    <source>
        <dbReference type="Pfam" id="PF10035"/>
    </source>
</evidence>